<feature type="domain" description="AAA+ ATPase" evidence="2">
    <location>
        <begin position="202"/>
        <end position="325"/>
    </location>
</feature>
<dbReference type="GO" id="GO:0016887">
    <property type="term" value="F:ATP hydrolysis activity"/>
    <property type="evidence" value="ECO:0007669"/>
    <property type="project" value="InterPro"/>
</dbReference>
<evidence type="ECO:0000313" key="4">
    <source>
        <dbReference type="Proteomes" id="UP000240978"/>
    </source>
</evidence>
<protein>
    <submittedName>
        <fullName evidence="3">ATPase family protein associated with various cellular activities (AAA)</fullName>
    </submittedName>
</protein>
<dbReference type="PANTHER" id="PTHR23070">
    <property type="entry name" value="BCS1 AAA-TYPE ATPASE"/>
    <property type="match status" value="1"/>
</dbReference>
<gene>
    <name evidence="3" type="ORF">CLV42_101617</name>
</gene>
<dbReference type="SUPFAM" id="SSF52540">
    <property type="entry name" value="P-loop containing nucleoside triphosphate hydrolases"/>
    <property type="match status" value="1"/>
</dbReference>
<evidence type="ECO:0000256" key="1">
    <source>
        <dbReference type="ARBA" id="ARBA00007448"/>
    </source>
</evidence>
<dbReference type="InterPro" id="IPR027417">
    <property type="entry name" value="P-loop_NTPase"/>
</dbReference>
<organism evidence="3 4">
    <name type="scientific">Chitinophaga ginsengisoli</name>
    <dbReference type="NCBI Taxonomy" id="363837"/>
    <lineage>
        <taxon>Bacteria</taxon>
        <taxon>Pseudomonadati</taxon>
        <taxon>Bacteroidota</taxon>
        <taxon>Chitinophagia</taxon>
        <taxon>Chitinophagales</taxon>
        <taxon>Chitinophagaceae</taxon>
        <taxon>Chitinophaga</taxon>
    </lineage>
</organism>
<comment type="caution">
    <text evidence="3">The sequence shown here is derived from an EMBL/GenBank/DDBJ whole genome shotgun (WGS) entry which is preliminary data.</text>
</comment>
<name>A0A2P8GPI1_9BACT</name>
<dbReference type="Pfam" id="PF00004">
    <property type="entry name" value="AAA"/>
    <property type="match status" value="1"/>
</dbReference>
<dbReference type="AlphaFoldDB" id="A0A2P8GPI1"/>
<proteinExistence type="inferred from homology"/>
<evidence type="ECO:0000313" key="3">
    <source>
        <dbReference type="EMBL" id="PSL35855.1"/>
    </source>
</evidence>
<reference evidence="3 4" key="1">
    <citation type="submission" date="2018-03" db="EMBL/GenBank/DDBJ databases">
        <title>Genomic Encyclopedia of Archaeal and Bacterial Type Strains, Phase II (KMG-II): from individual species to whole genera.</title>
        <authorList>
            <person name="Goeker M."/>
        </authorList>
    </citation>
    <scope>NUCLEOTIDE SEQUENCE [LARGE SCALE GENOMIC DNA]</scope>
    <source>
        <strain evidence="3 4">DSM 18107</strain>
    </source>
</reference>
<dbReference type="InterPro" id="IPR003959">
    <property type="entry name" value="ATPase_AAA_core"/>
</dbReference>
<dbReference type="Proteomes" id="UP000240978">
    <property type="component" value="Unassembled WGS sequence"/>
</dbReference>
<evidence type="ECO:0000259" key="2">
    <source>
        <dbReference type="SMART" id="SM00382"/>
    </source>
</evidence>
<sequence length="376" mass="42727">MPDARSVPVYDNQHVHLHTYLNSMENILPQRVIGGDNIFGNGLMESKSLYLYYFNALPNVNFIYTINGEKSLDAFKKAFADRIVKIYIREEIGDKDKEYKHDLALIVLNNESVIEFGDDYCEILHNGTSPDLIAEVTALVRKYRTREKRKKYEINLITTGERGLTLKAMEFKRTKLDLSLYYEDDFTAIDQLIYKRLNTNDDKGIVLLHGLPGTGKTTYLRYLIGRLKKRVLFLSPAVAANIMSPDFIDLLIDNPNTILVIEDAENIIMDRKTSGNSSVSNLLNLSDGLLADCMNVQVVCTFNSDLSQIDGALMRKGRLIAKYEFGKLSVRKAQQLSGKQGYNTVISQPMTIAEVMNQHEPSFEKKEIPIGFRAQF</sequence>
<accession>A0A2P8GPI1</accession>
<dbReference type="InterPro" id="IPR003593">
    <property type="entry name" value="AAA+_ATPase"/>
</dbReference>
<dbReference type="InterPro" id="IPR050747">
    <property type="entry name" value="Mitochondrial_chaperone_BCS1"/>
</dbReference>
<dbReference type="GO" id="GO:0005524">
    <property type="term" value="F:ATP binding"/>
    <property type="evidence" value="ECO:0007669"/>
    <property type="project" value="InterPro"/>
</dbReference>
<comment type="similarity">
    <text evidence="1">Belongs to the AAA ATPase family. BCS1 subfamily.</text>
</comment>
<dbReference type="Gene3D" id="3.40.50.300">
    <property type="entry name" value="P-loop containing nucleotide triphosphate hydrolases"/>
    <property type="match status" value="1"/>
</dbReference>
<dbReference type="SMART" id="SM00382">
    <property type="entry name" value="AAA"/>
    <property type="match status" value="1"/>
</dbReference>
<keyword evidence="4" id="KW-1185">Reference proteome</keyword>
<dbReference type="EMBL" id="PYGK01000001">
    <property type="protein sequence ID" value="PSL35855.1"/>
    <property type="molecule type" value="Genomic_DNA"/>
</dbReference>